<dbReference type="PROSITE" id="PS51904">
    <property type="entry name" value="GLYCOSYL_HYDROL_F25_2"/>
    <property type="match status" value="1"/>
</dbReference>
<keyword evidence="2" id="KW-0326">Glycosidase</keyword>
<dbReference type="PROSITE" id="PS51318">
    <property type="entry name" value="TAT"/>
    <property type="match status" value="1"/>
</dbReference>
<proteinExistence type="predicted"/>
<gene>
    <name evidence="3" type="ORF">KQ910_12395</name>
</gene>
<evidence type="ECO:0000313" key="3">
    <source>
        <dbReference type="EMBL" id="MBU8874565.1"/>
    </source>
</evidence>
<dbReference type="CDD" id="cd00599">
    <property type="entry name" value="GH25_muramidase"/>
    <property type="match status" value="1"/>
</dbReference>
<dbReference type="InterPro" id="IPR002053">
    <property type="entry name" value="Glyco_hydro_25"/>
</dbReference>
<keyword evidence="1 3" id="KW-0378">Hydrolase</keyword>
<dbReference type="PANTHER" id="PTHR34135">
    <property type="entry name" value="LYSOZYME"/>
    <property type="match status" value="1"/>
</dbReference>
<dbReference type="InterPro" id="IPR018077">
    <property type="entry name" value="Glyco_hydro_fam25_subgr"/>
</dbReference>
<comment type="caution">
    <text evidence="3">The sequence shown here is derived from an EMBL/GenBank/DDBJ whole genome shotgun (WGS) entry which is preliminary data.</text>
</comment>
<dbReference type="GO" id="GO:0016787">
    <property type="term" value="F:hydrolase activity"/>
    <property type="evidence" value="ECO:0007669"/>
    <property type="project" value="UniProtKB-KW"/>
</dbReference>
<dbReference type="EMBL" id="JAHOPB010000001">
    <property type="protein sequence ID" value="MBU8874565.1"/>
    <property type="molecule type" value="Genomic_DNA"/>
</dbReference>
<dbReference type="PROSITE" id="PS51257">
    <property type="entry name" value="PROKAR_LIPOPROTEIN"/>
    <property type="match status" value="1"/>
</dbReference>
<accession>A0ABS6IKN4</accession>
<name>A0ABS6IKN4_9HYPH</name>
<evidence type="ECO:0000313" key="4">
    <source>
        <dbReference type="Proteomes" id="UP000727907"/>
    </source>
</evidence>
<dbReference type="RefSeq" id="WP_216960318.1">
    <property type="nucleotide sequence ID" value="NZ_JAHOPB010000001.1"/>
</dbReference>
<evidence type="ECO:0000256" key="1">
    <source>
        <dbReference type="ARBA" id="ARBA00022801"/>
    </source>
</evidence>
<dbReference type="Pfam" id="PF01183">
    <property type="entry name" value="Glyco_hydro_25"/>
    <property type="match status" value="1"/>
</dbReference>
<dbReference type="PANTHER" id="PTHR34135:SF2">
    <property type="entry name" value="LYSOZYME"/>
    <property type="match status" value="1"/>
</dbReference>
<evidence type="ECO:0000256" key="2">
    <source>
        <dbReference type="ARBA" id="ARBA00023295"/>
    </source>
</evidence>
<reference evidence="3 4" key="1">
    <citation type="submission" date="2021-06" db="EMBL/GenBank/DDBJ databases">
        <authorList>
            <person name="Lee D.H."/>
        </authorList>
    </citation>
    <scope>NUCLEOTIDE SEQUENCE [LARGE SCALE GENOMIC DNA]</scope>
    <source>
        <strain evidence="3 4">MMS21-HV4-11</strain>
    </source>
</reference>
<keyword evidence="4" id="KW-1185">Reference proteome</keyword>
<dbReference type="SMART" id="SM00641">
    <property type="entry name" value="Glyco_25"/>
    <property type="match status" value="1"/>
</dbReference>
<sequence>MISRRTLLSGLAATTAAGCTPGQPVSTARPYPIAPPPPDRATLGLDAVIDLSRSVAVSDFRAVRQSGMLGVIHKATEGGDYLDTAYAGRRPQAEAAGLLWGAYHFGTGQTPGARQAAYFLSVARPGPRTLLALDLEANENNPRNSMRVDQAEEFVQAVASATGRLPVVYVHPTWANGEPLPNSNLSLGARITPDSILARCGLWVADYHDSPEIPLAWETTGWRLWQYAGDESDGKPAYGQTNIVKGVSHCDRNLFNGDAAGLRRFWGAGQA</sequence>
<dbReference type="Proteomes" id="UP000727907">
    <property type="component" value="Unassembled WGS sequence"/>
</dbReference>
<protein>
    <submittedName>
        <fullName evidence="3">Glycoside hydrolase family 25 protein</fullName>
    </submittedName>
</protein>
<dbReference type="InterPro" id="IPR006311">
    <property type="entry name" value="TAT_signal"/>
</dbReference>
<organism evidence="3 4">
    <name type="scientific">Reyranella humidisoli</name>
    <dbReference type="NCBI Taxonomy" id="2849149"/>
    <lineage>
        <taxon>Bacteria</taxon>
        <taxon>Pseudomonadati</taxon>
        <taxon>Pseudomonadota</taxon>
        <taxon>Alphaproteobacteria</taxon>
        <taxon>Hyphomicrobiales</taxon>
        <taxon>Reyranellaceae</taxon>
        <taxon>Reyranella</taxon>
    </lineage>
</organism>